<proteinExistence type="predicted"/>
<dbReference type="RefSeq" id="WP_344615608.1">
    <property type="nucleotide sequence ID" value="NZ_BAAARV010000053.1"/>
</dbReference>
<reference evidence="3" key="1">
    <citation type="journal article" date="2019" name="Int. J. Syst. Evol. Microbiol.">
        <title>The Global Catalogue of Microorganisms (GCM) 10K type strain sequencing project: providing services to taxonomists for standard genome sequencing and annotation.</title>
        <authorList>
            <consortium name="The Broad Institute Genomics Platform"/>
            <consortium name="The Broad Institute Genome Sequencing Center for Infectious Disease"/>
            <person name="Wu L."/>
            <person name="Ma J."/>
        </authorList>
    </citation>
    <scope>NUCLEOTIDE SEQUENCE [LARGE SCALE GENOMIC DNA]</scope>
    <source>
        <strain evidence="3">JCM 3272</strain>
    </source>
</reference>
<comment type="caution">
    <text evidence="2">The sequence shown here is derived from an EMBL/GenBank/DDBJ whole genome shotgun (WGS) entry which is preliminary data.</text>
</comment>
<evidence type="ECO:0000313" key="3">
    <source>
        <dbReference type="Proteomes" id="UP001501444"/>
    </source>
</evidence>
<evidence type="ECO:0000313" key="2">
    <source>
        <dbReference type="EMBL" id="GAA2361512.1"/>
    </source>
</evidence>
<dbReference type="Pfam" id="PF06722">
    <property type="entry name" value="EryCIII-like_C"/>
    <property type="match status" value="1"/>
</dbReference>
<sequence>MRILFSACPLPGHITTILPLALAARAAGHDVVVASGAGVVAQVRRHRIEAWAVGPARSELAGGGTAAERAAFFAHSAARRAEDLVPRAARWGPDLVVSETAEVAGSVAAAVTGARHVVHGLGVMPPIGVWDAYAMHVDSLLARWGGEGSAEAVRAATYLDVCPPALRSGGERIWGNSLDLRPTTAPGGGAPAGIDGLPYRDTIFVRSGTPGDGRAVLAALRDLPANVVVSADPGSYGPQPGHVLVSPDVSLASVLPRSRAVISPGGPGIALAALAHGLPQLVLSLEAGDADAVTHAGAALTVPALGPHAIERAVRRCVPRLLEDPAFAASAAWVQVEIAAMSPPDAIVRALTAEGVPALR</sequence>
<dbReference type="EMBL" id="BAAARV010000053">
    <property type="protein sequence ID" value="GAA2361512.1"/>
    <property type="molecule type" value="Genomic_DNA"/>
</dbReference>
<dbReference type="Proteomes" id="UP001501444">
    <property type="component" value="Unassembled WGS sequence"/>
</dbReference>
<organism evidence="2 3">
    <name type="scientific">Dactylosporangium salmoneum</name>
    <dbReference type="NCBI Taxonomy" id="53361"/>
    <lineage>
        <taxon>Bacteria</taxon>
        <taxon>Bacillati</taxon>
        <taxon>Actinomycetota</taxon>
        <taxon>Actinomycetes</taxon>
        <taxon>Micromonosporales</taxon>
        <taxon>Micromonosporaceae</taxon>
        <taxon>Dactylosporangium</taxon>
    </lineage>
</organism>
<dbReference type="SUPFAM" id="SSF53756">
    <property type="entry name" value="UDP-Glycosyltransferase/glycogen phosphorylase"/>
    <property type="match status" value="1"/>
</dbReference>
<name>A0ABP5TTQ0_9ACTN</name>
<evidence type="ECO:0000259" key="1">
    <source>
        <dbReference type="Pfam" id="PF06722"/>
    </source>
</evidence>
<feature type="domain" description="Erythromycin biosynthesis protein CIII-like C-terminal" evidence="1">
    <location>
        <begin position="215"/>
        <end position="352"/>
    </location>
</feature>
<dbReference type="Gene3D" id="3.40.50.2000">
    <property type="entry name" value="Glycogen Phosphorylase B"/>
    <property type="match status" value="2"/>
</dbReference>
<dbReference type="InterPro" id="IPR010610">
    <property type="entry name" value="EryCIII-like_C"/>
</dbReference>
<accession>A0ABP5TTQ0</accession>
<protein>
    <submittedName>
        <fullName evidence="2">Glycosyltransferase</fullName>
    </submittedName>
</protein>
<keyword evidence="3" id="KW-1185">Reference proteome</keyword>
<gene>
    <name evidence="2" type="ORF">GCM10010170_056960</name>
</gene>